<dbReference type="InterPro" id="IPR040343">
    <property type="entry name" value="Cet1/Ctl1"/>
</dbReference>
<proteinExistence type="inferred from homology"/>
<evidence type="ECO:0000256" key="6">
    <source>
        <dbReference type="ARBA" id="ARBA00023242"/>
    </source>
</evidence>
<dbReference type="AlphaFoldDB" id="A0A261Y7H2"/>
<protein>
    <recommendedName>
        <fullName evidence="8">mRNA-capping enzyme subunit beta</fullName>
        <ecNumber evidence="8">3.6.1.74</ecNumber>
    </recommendedName>
    <alternativeName>
        <fullName evidence="8">mRNA 5'-phosphatase</fullName>
    </alternativeName>
    <alternativeName>
        <fullName evidence="8">mRNA 5'-triphosphate monophosphatase</fullName>
    </alternativeName>
</protein>
<comment type="similarity">
    <text evidence="3 8">Belongs to the fungal TPase family.</text>
</comment>
<dbReference type="PANTHER" id="PTHR28118">
    <property type="entry name" value="POLYNUCLEOTIDE 5'-TRIPHOSPHATASE-RELATED"/>
    <property type="match status" value="1"/>
</dbReference>
<dbReference type="InterPro" id="IPR037009">
    <property type="entry name" value="mRNA_triPase_Cet1_sf"/>
</dbReference>
<gene>
    <name evidence="11" type="ORF">BZG36_00583</name>
</gene>
<keyword evidence="12" id="KW-1185">Reference proteome</keyword>
<evidence type="ECO:0000256" key="9">
    <source>
        <dbReference type="SAM" id="MobiDB-lite"/>
    </source>
</evidence>
<name>A0A261Y7H2_9FUNG</name>
<dbReference type="OrthoDB" id="272147at2759"/>
<comment type="caution">
    <text evidence="11">The sequence shown here is derived from an EMBL/GenBank/DDBJ whole genome shotgun (WGS) entry which is preliminary data.</text>
</comment>
<dbReference type="EC" id="3.6.1.74" evidence="8"/>
<dbReference type="InterPro" id="IPR033469">
    <property type="entry name" value="CYTH-like_dom_sf"/>
</dbReference>
<dbReference type="EMBL" id="MVBO01000003">
    <property type="protein sequence ID" value="OZJ06531.1"/>
    <property type="molecule type" value="Genomic_DNA"/>
</dbReference>
<evidence type="ECO:0000313" key="12">
    <source>
        <dbReference type="Proteomes" id="UP000242875"/>
    </source>
</evidence>
<dbReference type="PANTHER" id="PTHR28118:SF1">
    <property type="entry name" value="POLYNUCLEOTIDE 5'-TRIPHOSPHATASE CTL1-RELATED"/>
    <property type="match status" value="1"/>
</dbReference>
<evidence type="ECO:0000256" key="5">
    <source>
        <dbReference type="ARBA" id="ARBA00022801"/>
    </source>
</evidence>
<comment type="catalytic activity">
    <reaction evidence="7">
        <text>a 5'-end triphospho-ribonucleoside in mRNA + H2O = a 5'-end diphospho-ribonucleoside in mRNA + phosphate + H(+)</text>
        <dbReference type="Rhea" id="RHEA:67004"/>
        <dbReference type="Rhea" id="RHEA-COMP:17164"/>
        <dbReference type="Rhea" id="RHEA-COMP:17165"/>
        <dbReference type="ChEBI" id="CHEBI:15377"/>
        <dbReference type="ChEBI" id="CHEBI:15378"/>
        <dbReference type="ChEBI" id="CHEBI:43474"/>
        <dbReference type="ChEBI" id="CHEBI:167616"/>
        <dbReference type="ChEBI" id="CHEBI:167618"/>
        <dbReference type="EC" id="3.6.1.74"/>
    </reaction>
    <physiologicalReaction direction="left-to-right" evidence="7">
        <dbReference type="Rhea" id="RHEA:67005"/>
    </physiologicalReaction>
</comment>
<dbReference type="GO" id="GO:0140818">
    <property type="term" value="F:mRNA 5'-triphosphate monophosphatase activity"/>
    <property type="evidence" value="ECO:0007669"/>
    <property type="project" value="UniProtKB-EC"/>
</dbReference>
<keyword evidence="8" id="KW-0506">mRNA capping</keyword>
<feature type="compositionally biased region" description="Polar residues" evidence="9">
    <location>
        <begin position="36"/>
        <end position="53"/>
    </location>
</feature>
<evidence type="ECO:0000256" key="4">
    <source>
        <dbReference type="ARBA" id="ARBA00022664"/>
    </source>
</evidence>
<dbReference type="GO" id="GO:0006370">
    <property type="term" value="P:7-methylguanosine mRNA capping"/>
    <property type="evidence" value="ECO:0007669"/>
    <property type="project" value="UniProtKB-UniRule"/>
</dbReference>
<accession>A0A261Y7H2</accession>
<dbReference type="CDD" id="cd07470">
    <property type="entry name" value="CYTH-like_mRNA_RTPase"/>
    <property type="match status" value="1"/>
</dbReference>
<evidence type="ECO:0000256" key="8">
    <source>
        <dbReference type="RuleBase" id="RU367053"/>
    </source>
</evidence>
<keyword evidence="5 8" id="KW-0378">Hydrolase</keyword>
<reference evidence="11 12" key="1">
    <citation type="journal article" date="2017" name="Mycologia">
        <title>Bifiguratus adelaidae, gen. et sp. nov., a new member of Mucoromycotina in endophytic and soil-dwelling habitats.</title>
        <authorList>
            <person name="Torres-Cruz T.J."/>
            <person name="Billingsley Tobias T.L."/>
            <person name="Almatruk M."/>
            <person name="Hesse C."/>
            <person name="Kuske C.R."/>
            <person name="Desiro A."/>
            <person name="Benucci G.M."/>
            <person name="Bonito G."/>
            <person name="Stajich J.E."/>
            <person name="Dunlap C."/>
            <person name="Arnold A.E."/>
            <person name="Porras-Alfaro A."/>
        </authorList>
    </citation>
    <scope>NUCLEOTIDE SEQUENCE [LARGE SCALE GENOMIC DNA]</scope>
    <source>
        <strain evidence="11 12">AZ0501</strain>
    </source>
</reference>
<feature type="compositionally biased region" description="Polar residues" evidence="9">
    <location>
        <begin position="8"/>
        <end position="26"/>
    </location>
</feature>
<evidence type="ECO:0000313" key="11">
    <source>
        <dbReference type="EMBL" id="OZJ06531.1"/>
    </source>
</evidence>
<dbReference type="SUPFAM" id="SSF55154">
    <property type="entry name" value="CYTH-like phosphatases"/>
    <property type="match status" value="1"/>
</dbReference>
<organism evidence="11 12">
    <name type="scientific">Bifiguratus adelaidae</name>
    <dbReference type="NCBI Taxonomy" id="1938954"/>
    <lineage>
        <taxon>Eukaryota</taxon>
        <taxon>Fungi</taxon>
        <taxon>Fungi incertae sedis</taxon>
        <taxon>Mucoromycota</taxon>
        <taxon>Mucoromycotina</taxon>
        <taxon>Endogonomycetes</taxon>
        <taxon>Endogonales</taxon>
        <taxon>Endogonales incertae sedis</taxon>
        <taxon>Bifiguratus</taxon>
    </lineage>
</organism>
<comment type="subcellular location">
    <subcellularLocation>
        <location evidence="2 8">Nucleus</location>
    </subcellularLocation>
</comment>
<dbReference type="Pfam" id="PF02940">
    <property type="entry name" value="mRNA_triPase"/>
    <property type="match status" value="1"/>
</dbReference>
<comment type="function">
    <text evidence="8">First step of mRNA capping. Converts the 5'-triphosphate end of a nascent mRNA chain into a diphosphate end.</text>
</comment>
<comment type="subunit">
    <text evidence="8">Heterodimer. The mRNA-capping enzyme is composed of two separate chains alpha and beta, respectively a mRNA guanylyltransferase and an mRNA 5'-triphosphate monophosphatase.</text>
</comment>
<dbReference type="GO" id="GO:0004651">
    <property type="term" value="F:polynucleotide 5'-phosphatase activity"/>
    <property type="evidence" value="ECO:0007669"/>
    <property type="project" value="UniProtKB-UniRule"/>
</dbReference>
<dbReference type="GO" id="GO:0031533">
    <property type="term" value="C:mRNA capping enzyme complex"/>
    <property type="evidence" value="ECO:0007669"/>
    <property type="project" value="UniProtKB-UniRule"/>
</dbReference>
<feature type="domain" description="mRNA triphosphatase Cet1-like" evidence="10">
    <location>
        <begin position="97"/>
        <end position="283"/>
    </location>
</feature>
<feature type="region of interest" description="Disordered" evidence="9">
    <location>
        <begin position="1"/>
        <end position="65"/>
    </location>
</feature>
<dbReference type="InterPro" id="IPR004206">
    <property type="entry name" value="mRNA_triPase_Cet1"/>
</dbReference>
<evidence type="ECO:0000256" key="3">
    <source>
        <dbReference type="ARBA" id="ARBA00006345"/>
    </source>
</evidence>
<comment type="cofactor">
    <cofactor evidence="1 8">
        <name>Mg(2+)</name>
        <dbReference type="ChEBI" id="CHEBI:18420"/>
    </cofactor>
</comment>
<keyword evidence="6 8" id="KW-0539">Nucleus</keyword>
<dbReference type="Gene3D" id="3.20.100.10">
    <property type="entry name" value="mRNA triphosphatase Cet1-like"/>
    <property type="match status" value="1"/>
</dbReference>
<evidence type="ECO:0000259" key="10">
    <source>
        <dbReference type="Pfam" id="PF02940"/>
    </source>
</evidence>
<evidence type="ECO:0000256" key="1">
    <source>
        <dbReference type="ARBA" id="ARBA00001946"/>
    </source>
</evidence>
<keyword evidence="4 8" id="KW-0507">mRNA processing</keyword>
<dbReference type="Proteomes" id="UP000242875">
    <property type="component" value="Unassembled WGS sequence"/>
</dbReference>
<evidence type="ECO:0000256" key="2">
    <source>
        <dbReference type="ARBA" id="ARBA00004123"/>
    </source>
</evidence>
<evidence type="ECO:0000256" key="7">
    <source>
        <dbReference type="ARBA" id="ARBA00047740"/>
    </source>
</evidence>
<sequence>MSDHEQVNESSLAQNTTTQSAITESESAPPLKRQRSQAQLDNDSSSQNGTLGDSLQRHTAPVPVSIPSRLEPSIFNIKPPDDVGMVVKQFIERYIDRPYIEVEAKLGILIDKMTQQRVRMGVMSEAVLPEDDRSCRFVSDMSLDQHRYFNNMLNDLVNKSNAKDYKGARIQYKHTRETDRFYESFGKKLRVTYDQETRQKLAVVEKRRIGNLDVHSPNMPFDYRVSVNVEIPSQDPTVPQSFERNKDRLSYRHQLIKIDLTQVKGEQIPGRPQEVTHELEVEFADARDLVKARQSTRPGEPDKMLDLVQVLLNNIRMLGRKSQSWR</sequence>